<keyword evidence="2" id="KW-1185">Reference proteome</keyword>
<reference evidence="1" key="1">
    <citation type="submission" date="2022-07" db="EMBL/GenBank/DDBJ databases">
        <title>Genome analysis of Parmales, a sister group of diatoms, reveals the evolutionary specialization of diatoms from phago-mixotrophs to photoautotrophs.</title>
        <authorList>
            <person name="Ban H."/>
            <person name="Sato S."/>
            <person name="Yoshikawa S."/>
            <person name="Kazumasa Y."/>
            <person name="Nakamura Y."/>
            <person name="Ichinomiya M."/>
            <person name="Saitoh K."/>
            <person name="Sato N."/>
            <person name="Blanc-Mathieu R."/>
            <person name="Endo H."/>
            <person name="Kuwata A."/>
            <person name="Ogata H."/>
        </authorList>
    </citation>
    <scope>NUCLEOTIDE SEQUENCE</scope>
</reference>
<dbReference type="AlphaFoldDB" id="A0A9W6ZGB5"/>
<name>A0A9W6ZGB5_9STRA</name>
<dbReference type="Proteomes" id="UP001165082">
    <property type="component" value="Unassembled WGS sequence"/>
</dbReference>
<organism evidence="1 2">
    <name type="scientific">Triparma retinervis</name>
    <dbReference type="NCBI Taxonomy" id="2557542"/>
    <lineage>
        <taxon>Eukaryota</taxon>
        <taxon>Sar</taxon>
        <taxon>Stramenopiles</taxon>
        <taxon>Ochrophyta</taxon>
        <taxon>Bolidophyceae</taxon>
        <taxon>Parmales</taxon>
        <taxon>Triparmaceae</taxon>
        <taxon>Triparma</taxon>
    </lineage>
</organism>
<proteinExistence type="predicted"/>
<dbReference type="EMBL" id="BRXZ01003249">
    <property type="protein sequence ID" value="GMH50767.1"/>
    <property type="molecule type" value="Genomic_DNA"/>
</dbReference>
<gene>
    <name evidence="1" type="ORF">TrRE_jg13249</name>
</gene>
<sequence>PFSNSRSLCSLFSVRNVIYVYLTF</sequence>
<evidence type="ECO:0000313" key="1">
    <source>
        <dbReference type="EMBL" id="GMH50767.1"/>
    </source>
</evidence>
<evidence type="ECO:0000313" key="2">
    <source>
        <dbReference type="Proteomes" id="UP001165082"/>
    </source>
</evidence>
<feature type="non-terminal residue" evidence="1">
    <location>
        <position position="1"/>
    </location>
</feature>
<accession>A0A9W6ZGB5</accession>
<comment type="caution">
    <text evidence="1">The sequence shown here is derived from an EMBL/GenBank/DDBJ whole genome shotgun (WGS) entry which is preliminary data.</text>
</comment>
<protein>
    <submittedName>
        <fullName evidence="1">Uncharacterized protein</fullName>
    </submittedName>
</protein>